<dbReference type="Gene3D" id="3.30.70.270">
    <property type="match status" value="2"/>
</dbReference>
<evidence type="ECO:0000313" key="21">
    <source>
        <dbReference type="EMBL" id="CAD8289571.1"/>
    </source>
</evidence>
<evidence type="ECO:0000256" key="7">
    <source>
        <dbReference type="ARBA" id="ARBA00022750"/>
    </source>
</evidence>
<dbReference type="Gene3D" id="3.30.420.10">
    <property type="entry name" value="Ribonuclease H-like superfamily/Ribonuclease H"/>
    <property type="match status" value="1"/>
</dbReference>
<dbReference type="Pfam" id="PF24626">
    <property type="entry name" value="SH3_Tf2-1"/>
    <property type="match status" value="1"/>
</dbReference>
<keyword evidence="14" id="KW-0238">DNA-binding</keyword>
<dbReference type="PROSITE" id="PS50878">
    <property type="entry name" value="RT_POL"/>
    <property type="match status" value="1"/>
</dbReference>
<dbReference type="InterPro" id="IPR041373">
    <property type="entry name" value="RT_RNaseH"/>
</dbReference>
<dbReference type="CDD" id="cd00024">
    <property type="entry name" value="CD_CSD"/>
    <property type="match status" value="1"/>
</dbReference>
<feature type="domain" description="Reverse transcriptase" evidence="19">
    <location>
        <begin position="1"/>
        <end position="60"/>
    </location>
</feature>
<dbReference type="InterPro" id="IPR036397">
    <property type="entry name" value="RNaseH_sf"/>
</dbReference>
<dbReference type="SMART" id="SM00298">
    <property type="entry name" value="CHROMO"/>
    <property type="match status" value="1"/>
</dbReference>
<keyword evidence="3" id="KW-0808">Transferase</keyword>
<evidence type="ECO:0000256" key="3">
    <source>
        <dbReference type="ARBA" id="ARBA00022679"/>
    </source>
</evidence>
<gene>
    <name evidence="21" type="ORF">CEUR00632_LOCUS9610</name>
</gene>
<dbReference type="SUPFAM" id="SSF53098">
    <property type="entry name" value="Ribonuclease H-like"/>
    <property type="match status" value="1"/>
</dbReference>
<keyword evidence="11" id="KW-0229">DNA integration</keyword>
<dbReference type="InterPro" id="IPR016197">
    <property type="entry name" value="Chromo-like_dom_sf"/>
</dbReference>
<dbReference type="GO" id="GO:0004190">
    <property type="term" value="F:aspartic-type endopeptidase activity"/>
    <property type="evidence" value="ECO:0007669"/>
    <property type="project" value="UniProtKB-KW"/>
</dbReference>
<keyword evidence="16" id="KW-0539">Nucleus</keyword>
<comment type="subcellular location">
    <subcellularLocation>
        <location evidence="1">Nucleus</location>
    </subcellularLocation>
</comment>
<keyword evidence="10" id="KW-0460">Magnesium</keyword>
<dbReference type="PANTHER" id="PTHR37984">
    <property type="entry name" value="PROTEIN CBG26694"/>
    <property type="match status" value="1"/>
</dbReference>
<dbReference type="GO" id="GO:0004519">
    <property type="term" value="F:endonuclease activity"/>
    <property type="evidence" value="ECO:0007669"/>
    <property type="project" value="UniProtKB-KW"/>
</dbReference>
<dbReference type="GO" id="GO:0005634">
    <property type="term" value="C:nucleus"/>
    <property type="evidence" value="ECO:0007669"/>
    <property type="project" value="UniProtKB-SubCell"/>
</dbReference>
<keyword evidence="4" id="KW-0548">Nucleotidyltransferase</keyword>
<dbReference type="GO" id="GO:0003887">
    <property type="term" value="F:DNA-directed DNA polymerase activity"/>
    <property type="evidence" value="ECO:0007669"/>
    <property type="project" value="UniProtKB-KW"/>
</dbReference>
<dbReference type="FunFam" id="3.30.70.270:FF:000020">
    <property type="entry name" value="Transposon Tf2-6 polyprotein-like Protein"/>
    <property type="match status" value="1"/>
</dbReference>
<evidence type="ECO:0008006" key="22">
    <source>
        <dbReference type="Google" id="ProtNLM"/>
    </source>
</evidence>
<evidence type="ECO:0000256" key="11">
    <source>
        <dbReference type="ARBA" id="ARBA00022908"/>
    </source>
</evidence>
<dbReference type="PANTHER" id="PTHR37984:SF5">
    <property type="entry name" value="PROTEIN NYNRIN-LIKE"/>
    <property type="match status" value="1"/>
</dbReference>
<keyword evidence="7" id="KW-0064">Aspartyl protease</keyword>
<evidence type="ECO:0000259" key="18">
    <source>
        <dbReference type="PROSITE" id="PS50013"/>
    </source>
</evidence>
<dbReference type="InterPro" id="IPR043502">
    <property type="entry name" value="DNA/RNA_pol_sf"/>
</dbReference>
<organism evidence="21">
    <name type="scientific">Chlamydomonas euryale</name>
    <dbReference type="NCBI Taxonomy" id="1486919"/>
    <lineage>
        <taxon>Eukaryota</taxon>
        <taxon>Viridiplantae</taxon>
        <taxon>Chlorophyta</taxon>
        <taxon>core chlorophytes</taxon>
        <taxon>Chlorophyceae</taxon>
        <taxon>CS clade</taxon>
        <taxon>Chlamydomonadales</taxon>
        <taxon>Chlamydomonadaceae</taxon>
        <taxon>Chlamydomonas</taxon>
    </lineage>
</organism>
<evidence type="ECO:0000256" key="5">
    <source>
        <dbReference type="ARBA" id="ARBA00022722"/>
    </source>
</evidence>
<dbReference type="GO" id="GO:0006310">
    <property type="term" value="P:DNA recombination"/>
    <property type="evidence" value="ECO:0007669"/>
    <property type="project" value="UniProtKB-KW"/>
</dbReference>
<dbReference type="GO" id="GO:0015074">
    <property type="term" value="P:DNA integration"/>
    <property type="evidence" value="ECO:0007669"/>
    <property type="project" value="UniProtKB-KW"/>
</dbReference>
<dbReference type="GO" id="GO:0006508">
    <property type="term" value="P:proteolysis"/>
    <property type="evidence" value="ECO:0007669"/>
    <property type="project" value="UniProtKB-KW"/>
</dbReference>
<dbReference type="AlphaFoldDB" id="A0A7R9YVR4"/>
<evidence type="ECO:0000259" key="19">
    <source>
        <dbReference type="PROSITE" id="PS50878"/>
    </source>
</evidence>
<dbReference type="Pfam" id="PF17917">
    <property type="entry name" value="RT_RNaseH"/>
    <property type="match status" value="1"/>
</dbReference>
<evidence type="ECO:0000256" key="6">
    <source>
        <dbReference type="ARBA" id="ARBA00022723"/>
    </source>
</evidence>
<dbReference type="PROSITE" id="PS00598">
    <property type="entry name" value="CHROMO_1"/>
    <property type="match status" value="1"/>
</dbReference>
<dbReference type="Pfam" id="PF17921">
    <property type="entry name" value="Integrase_H2C2"/>
    <property type="match status" value="1"/>
</dbReference>
<dbReference type="PROSITE" id="PS50013">
    <property type="entry name" value="CHROMO_2"/>
    <property type="match status" value="1"/>
</dbReference>
<sequence>MLYNGVLVYLDDILIYGKTKAEHDARLRRVLQILQENKFFCNQKKCEFDKTSLKYLGHIISSDGIRVDPDKISAVQDWPTPESVTQVRSFLGFANYFRRFIQGFGTLAQPLNELTQQGVTWGSATWTSACQDAFDGIKHALTITPCLAFYDPDNDDIEVIADASLHGYGAVLLQGGKPIAYESRKFDATQRNYHAGEQELLAVVHALTKWRCYLEGRTSFKIFSDHHPLKYLKTQPTLSRRQARWSEYLSRFNYEWHYVPGRINVADPLSRVPSLRLAMVTLRPRGAGRAGQGGGNAVSLGTGAKSKTPEQVLDPAATAVLHGAQTHDRDVTMQLLVDGYASDPYFSNTIHTSALVKQGELWYRDERLVVPAVGTLRQDIIQELHSTSLAAHNGVDKTTELALRFYWWEGIRKDICEFIALCDPCQRNKSRSKKPAGKLNPLPIPEDKFTCYSMDHVVGLPESKLHEDDPAGFDAVLVVVDRLSKMTTLIPTYTTATAEQHARDFFRFVVSRFGVPEDIVSDRGPIFTSKFQRELNSLYGIHGSYSTAYHPQSDGQTERVNRVLGDMLRNLVGYQPWQWVQALPAAEFAINNSFHSSIGTTPFRLAYGKDPRMPLSTVPVVDIRCVSVAKFRNDWQEAIRSARLHMQAAQSRTKAYYDAGRRDEAFKVGTLVLLSTKNLNLSQGKGTNKLMPKFVGPFAVTEQVGKDAYRLALPNTFSRVHKVFHVSLLQRYRGTGSYQPPLLQDFVDGTDNVYLVERLMSHRDVAVPSSKRSRGGHKREYLVKWLNYDESEATWEPEANVKDLDHFEDYWRTHLPTPAAVPRAVVP</sequence>
<keyword evidence="6" id="KW-0479">Metal-binding</keyword>
<name>A0A7R9YVR4_9CHLO</name>
<evidence type="ECO:0000256" key="12">
    <source>
        <dbReference type="ARBA" id="ARBA00022918"/>
    </source>
</evidence>
<evidence type="ECO:0000256" key="8">
    <source>
        <dbReference type="ARBA" id="ARBA00022759"/>
    </source>
</evidence>
<evidence type="ECO:0000256" key="10">
    <source>
        <dbReference type="ARBA" id="ARBA00022842"/>
    </source>
</evidence>
<dbReference type="FunFam" id="1.10.340.70:FF:000001">
    <property type="entry name" value="Retrovirus-related Pol polyprotein from transposon gypsy-like Protein"/>
    <property type="match status" value="1"/>
</dbReference>
<dbReference type="Pfam" id="PF00385">
    <property type="entry name" value="Chromo"/>
    <property type="match status" value="1"/>
</dbReference>
<dbReference type="InterPro" id="IPR056924">
    <property type="entry name" value="SH3_Tf2-1"/>
</dbReference>
<dbReference type="InterPro" id="IPR023780">
    <property type="entry name" value="Chromo_domain"/>
</dbReference>
<evidence type="ECO:0000256" key="17">
    <source>
        <dbReference type="SAM" id="MobiDB-lite"/>
    </source>
</evidence>
<proteinExistence type="predicted"/>
<feature type="domain" description="Integrase catalytic" evidence="20">
    <location>
        <begin position="439"/>
        <end position="610"/>
    </location>
</feature>
<dbReference type="InterPro" id="IPR001584">
    <property type="entry name" value="Integrase_cat-core"/>
</dbReference>
<accession>A0A7R9YVR4</accession>
<dbReference type="PROSITE" id="PS50994">
    <property type="entry name" value="INTEGRASE"/>
    <property type="match status" value="1"/>
</dbReference>
<evidence type="ECO:0000256" key="1">
    <source>
        <dbReference type="ARBA" id="ARBA00004123"/>
    </source>
</evidence>
<keyword evidence="15" id="KW-0233">DNA recombination</keyword>
<dbReference type="SUPFAM" id="SSF54160">
    <property type="entry name" value="Chromo domain-like"/>
    <property type="match status" value="1"/>
</dbReference>
<dbReference type="CDD" id="cd09274">
    <property type="entry name" value="RNase_HI_RT_Ty3"/>
    <property type="match status" value="1"/>
</dbReference>
<keyword evidence="2" id="KW-0645">Protease</keyword>
<dbReference type="InterPro" id="IPR043128">
    <property type="entry name" value="Rev_trsase/Diguanyl_cyclase"/>
</dbReference>
<feature type="region of interest" description="Disordered" evidence="17">
    <location>
        <begin position="286"/>
        <end position="307"/>
    </location>
</feature>
<dbReference type="GO" id="GO:0046872">
    <property type="term" value="F:metal ion binding"/>
    <property type="evidence" value="ECO:0007669"/>
    <property type="project" value="UniProtKB-KW"/>
</dbReference>
<dbReference type="InterPro" id="IPR000953">
    <property type="entry name" value="Chromo/chromo_shadow_dom"/>
</dbReference>
<evidence type="ECO:0000256" key="9">
    <source>
        <dbReference type="ARBA" id="ARBA00022801"/>
    </source>
</evidence>
<dbReference type="Pfam" id="PF00078">
    <property type="entry name" value="RVT_1"/>
    <property type="match status" value="1"/>
</dbReference>
<evidence type="ECO:0000256" key="14">
    <source>
        <dbReference type="ARBA" id="ARBA00023125"/>
    </source>
</evidence>
<dbReference type="GO" id="GO:0003964">
    <property type="term" value="F:RNA-directed DNA polymerase activity"/>
    <property type="evidence" value="ECO:0007669"/>
    <property type="project" value="UniProtKB-KW"/>
</dbReference>
<evidence type="ECO:0000256" key="2">
    <source>
        <dbReference type="ARBA" id="ARBA00022670"/>
    </source>
</evidence>
<dbReference type="InterPro" id="IPR041588">
    <property type="entry name" value="Integrase_H2C2"/>
</dbReference>
<keyword evidence="13" id="KW-0239">DNA-directed DNA polymerase</keyword>
<keyword evidence="5" id="KW-0540">Nuclease</keyword>
<dbReference type="Gene3D" id="1.10.340.70">
    <property type="match status" value="1"/>
</dbReference>
<dbReference type="InterPro" id="IPR050951">
    <property type="entry name" value="Retrovirus_Pol_polyprotein"/>
</dbReference>
<evidence type="ECO:0000256" key="15">
    <source>
        <dbReference type="ARBA" id="ARBA00023172"/>
    </source>
</evidence>
<dbReference type="EMBL" id="HBEC01020647">
    <property type="protein sequence ID" value="CAD8289571.1"/>
    <property type="molecule type" value="Transcribed_RNA"/>
</dbReference>
<dbReference type="InterPro" id="IPR023779">
    <property type="entry name" value="Chromodomain_CS"/>
</dbReference>
<dbReference type="SUPFAM" id="SSF56672">
    <property type="entry name" value="DNA/RNA polymerases"/>
    <property type="match status" value="1"/>
</dbReference>
<keyword evidence="8" id="KW-0255">Endonuclease</keyword>
<protein>
    <recommendedName>
        <fullName evidence="22">Reverse transcriptase</fullName>
    </recommendedName>
</protein>
<dbReference type="Gene3D" id="2.40.50.40">
    <property type="match status" value="1"/>
</dbReference>
<reference evidence="21" key="1">
    <citation type="submission" date="2021-01" db="EMBL/GenBank/DDBJ databases">
        <authorList>
            <person name="Corre E."/>
            <person name="Pelletier E."/>
            <person name="Niang G."/>
            <person name="Scheremetjew M."/>
            <person name="Finn R."/>
            <person name="Kale V."/>
            <person name="Holt S."/>
            <person name="Cochrane G."/>
            <person name="Meng A."/>
            <person name="Brown T."/>
            <person name="Cohen L."/>
        </authorList>
    </citation>
    <scope>NUCLEOTIDE SEQUENCE</scope>
    <source>
        <strain evidence="21">CCMP219</strain>
    </source>
</reference>
<evidence type="ECO:0000256" key="4">
    <source>
        <dbReference type="ARBA" id="ARBA00022695"/>
    </source>
</evidence>
<dbReference type="InterPro" id="IPR000477">
    <property type="entry name" value="RT_dom"/>
</dbReference>
<evidence type="ECO:0000256" key="16">
    <source>
        <dbReference type="ARBA" id="ARBA00023242"/>
    </source>
</evidence>
<evidence type="ECO:0000256" key="13">
    <source>
        <dbReference type="ARBA" id="ARBA00022932"/>
    </source>
</evidence>
<dbReference type="FunFam" id="3.30.420.10:FF:000032">
    <property type="entry name" value="Retrovirus-related Pol polyprotein from transposon 297-like Protein"/>
    <property type="match status" value="1"/>
</dbReference>
<feature type="domain" description="Chromo" evidence="18">
    <location>
        <begin position="754"/>
        <end position="822"/>
    </location>
</feature>
<keyword evidence="9" id="KW-0378">Hydrolase</keyword>
<keyword evidence="12" id="KW-0695">RNA-directed DNA polymerase</keyword>
<dbReference type="InterPro" id="IPR012337">
    <property type="entry name" value="RNaseH-like_sf"/>
</dbReference>
<evidence type="ECO:0000259" key="20">
    <source>
        <dbReference type="PROSITE" id="PS50994"/>
    </source>
</evidence>
<dbReference type="GO" id="GO:0003677">
    <property type="term" value="F:DNA binding"/>
    <property type="evidence" value="ECO:0007669"/>
    <property type="project" value="UniProtKB-KW"/>
</dbReference>